<evidence type="ECO:0000256" key="1">
    <source>
        <dbReference type="SAM" id="SignalP"/>
    </source>
</evidence>
<dbReference type="EMBL" id="VZPB01000027">
    <property type="protein sequence ID" value="KAB0581062.1"/>
    <property type="molecule type" value="Genomic_DNA"/>
</dbReference>
<feature type="signal peptide" evidence="1">
    <location>
        <begin position="1"/>
        <end position="21"/>
    </location>
</feature>
<dbReference type="RefSeq" id="WP_151124432.1">
    <property type="nucleotide sequence ID" value="NZ_CP088081.1"/>
</dbReference>
<evidence type="ECO:0000313" key="3">
    <source>
        <dbReference type="Proteomes" id="UP000430120"/>
    </source>
</evidence>
<protein>
    <recommendedName>
        <fullName evidence="4">Lipoprotein</fullName>
    </recommendedName>
</protein>
<evidence type="ECO:0008006" key="4">
    <source>
        <dbReference type="Google" id="ProtNLM"/>
    </source>
</evidence>
<organism evidence="2 3">
    <name type="scientific">Ideonella dechloratans</name>
    <dbReference type="NCBI Taxonomy" id="36863"/>
    <lineage>
        <taxon>Bacteria</taxon>
        <taxon>Pseudomonadati</taxon>
        <taxon>Pseudomonadota</taxon>
        <taxon>Betaproteobacteria</taxon>
        <taxon>Burkholderiales</taxon>
        <taxon>Sphaerotilaceae</taxon>
        <taxon>Ideonella</taxon>
    </lineage>
</organism>
<proteinExistence type="predicted"/>
<name>A0A643FAI7_IDEDE</name>
<accession>A0A643FAI7</accession>
<evidence type="ECO:0000313" key="2">
    <source>
        <dbReference type="EMBL" id="KAB0581062.1"/>
    </source>
</evidence>
<comment type="caution">
    <text evidence="2">The sequence shown here is derived from an EMBL/GenBank/DDBJ whole genome shotgun (WGS) entry which is preliminary data.</text>
</comment>
<dbReference type="AlphaFoldDB" id="A0A643FAI7"/>
<keyword evidence="1" id="KW-0732">Signal</keyword>
<keyword evidence="3" id="KW-1185">Reference proteome</keyword>
<feature type="chain" id="PRO_5024900756" description="Lipoprotein" evidence="1">
    <location>
        <begin position="22"/>
        <end position="240"/>
    </location>
</feature>
<gene>
    <name evidence="2" type="ORF">F7Q92_12340</name>
</gene>
<dbReference type="PROSITE" id="PS51257">
    <property type="entry name" value="PROKAR_LIPOPROTEIN"/>
    <property type="match status" value="1"/>
</dbReference>
<sequence length="240" mass="24378">MKRFCSLSVAVLTAAVLSACGGGGSTDAGSTTSYATQAAWTNLYSAGSHAWALSGTATYQPASGGSGSYPTTATLSLAAGADAPFPANSVPAYVLRSTSVTTVSGYPSESSTNDWYLDANYRYMGAVDGDGYCEVATQSALPPAYAKIGSYGTLATFELYDSCGSGATLLGTGSLQWSLELAGGQTYFCLFNQGGYTGGTSYTEKDCMTIDVNGVIGQSATITSSLISTDGVTSLNLSTN</sequence>
<dbReference type="Proteomes" id="UP000430120">
    <property type="component" value="Unassembled WGS sequence"/>
</dbReference>
<dbReference type="OrthoDB" id="9834841at2"/>
<reference evidence="2 3" key="1">
    <citation type="submission" date="2019-09" db="EMBL/GenBank/DDBJ databases">
        <title>Draft genome sequences of 48 bacterial type strains from the CCUG.</title>
        <authorList>
            <person name="Tunovic T."/>
            <person name="Pineiro-Iglesias B."/>
            <person name="Unosson C."/>
            <person name="Inganas E."/>
            <person name="Ohlen M."/>
            <person name="Cardew S."/>
            <person name="Jensie-Markopoulos S."/>
            <person name="Salva-Serra F."/>
            <person name="Jaen-Luchoro D."/>
            <person name="Karlsson R."/>
            <person name="Svensson-Stadler L."/>
            <person name="Chun J."/>
            <person name="Moore E."/>
        </authorList>
    </citation>
    <scope>NUCLEOTIDE SEQUENCE [LARGE SCALE GENOMIC DNA]</scope>
    <source>
        <strain evidence="2 3">CCUG 30977</strain>
    </source>
</reference>